<dbReference type="GO" id="GO:0009055">
    <property type="term" value="F:electron transfer activity"/>
    <property type="evidence" value="ECO:0007669"/>
    <property type="project" value="InterPro"/>
</dbReference>
<feature type="chain" id="PRO_5020867325" evidence="1">
    <location>
        <begin position="22"/>
        <end position="148"/>
    </location>
</feature>
<gene>
    <name evidence="2" type="ORF">EZJ19_14115</name>
</gene>
<dbReference type="SUPFAM" id="SSF47175">
    <property type="entry name" value="Cytochromes"/>
    <property type="match status" value="1"/>
</dbReference>
<dbReference type="InterPro" id="IPR010980">
    <property type="entry name" value="Cyt_c/b562"/>
</dbReference>
<dbReference type="GO" id="GO:0022900">
    <property type="term" value="P:electron transport chain"/>
    <property type="evidence" value="ECO:0007669"/>
    <property type="project" value="InterPro"/>
</dbReference>
<dbReference type="PROSITE" id="PS51009">
    <property type="entry name" value="CYTCII"/>
    <property type="match status" value="1"/>
</dbReference>
<reference evidence="2 3" key="1">
    <citation type="submission" date="2019-03" db="EMBL/GenBank/DDBJ databases">
        <title>Genome sequence of Thiobacillaceae bacterium LSR1, a sulfur-oxidizing bacterium isolated from freshwater sediment.</title>
        <authorList>
            <person name="Li S."/>
        </authorList>
    </citation>
    <scope>NUCLEOTIDE SEQUENCE [LARGE SCALE GENOMIC DNA]</scope>
    <source>
        <strain evidence="2 3">LSR1</strain>
    </source>
</reference>
<dbReference type="Proteomes" id="UP000295443">
    <property type="component" value="Unassembled WGS sequence"/>
</dbReference>
<accession>A0A4R1B6D2</accession>
<keyword evidence="1" id="KW-0732">Signal</keyword>
<organism evidence="2 3">
    <name type="scientific">Parasulfuritortus cantonensis</name>
    <dbReference type="NCBI Taxonomy" id="2528202"/>
    <lineage>
        <taxon>Bacteria</taxon>
        <taxon>Pseudomonadati</taxon>
        <taxon>Pseudomonadota</taxon>
        <taxon>Betaproteobacteria</taxon>
        <taxon>Nitrosomonadales</taxon>
        <taxon>Thiobacillaceae</taxon>
        <taxon>Parasulfuritortus</taxon>
    </lineage>
</organism>
<dbReference type="RefSeq" id="WP_131448669.1">
    <property type="nucleotide sequence ID" value="NZ_SJZB01000049.1"/>
</dbReference>
<name>A0A4R1B6D2_9PROT</name>
<evidence type="ECO:0000313" key="2">
    <source>
        <dbReference type="EMBL" id="TCJ11788.1"/>
    </source>
</evidence>
<dbReference type="GO" id="GO:0020037">
    <property type="term" value="F:heme binding"/>
    <property type="evidence" value="ECO:0007669"/>
    <property type="project" value="InterPro"/>
</dbReference>
<proteinExistence type="predicted"/>
<evidence type="ECO:0000256" key="1">
    <source>
        <dbReference type="SAM" id="SignalP"/>
    </source>
</evidence>
<dbReference type="OrthoDB" id="1150802at2"/>
<protein>
    <submittedName>
        <fullName evidence="2">Cytochrome C</fullName>
    </submittedName>
</protein>
<dbReference type="AlphaFoldDB" id="A0A4R1B6D2"/>
<keyword evidence="3" id="KW-1185">Reference proteome</keyword>
<evidence type="ECO:0000313" key="3">
    <source>
        <dbReference type="Proteomes" id="UP000295443"/>
    </source>
</evidence>
<comment type="caution">
    <text evidence="2">The sequence shown here is derived from an EMBL/GenBank/DDBJ whole genome shotgun (WGS) entry which is preliminary data.</text>
</comment>
<feature type="signal peptide" evidence="1">
    <location>
        <begin position="1"/>
        <end position="21"/>
    </location>
</feature>
<dbReference type="EMBL" id="SJZB01000049">
    <property type="protein sequence ID" value="TCJ11788.1"/>
    <property type="molecule type" value="Genomic_DNA"/>
</dbReference>
<dbReference type="Gene3D" id="1.20.120.10">
    <property type="entry name" value="Cytochrome c/b562"/>
    <property type="match status" value="1"/>
</dbReference>
<dbReference type="Pfam" id="PF01322">
    <property type="entry name" value="Cytochrom_C_2"/>
    <property type="match status" value="1"/>
</dbReference>
<dbReference type="InterPro" id="IPR002321">
    <property type="entry name" value="Cyt_c_II"/>
</dbReference>
<dbReference type="GO" id="GO:0005506">
    <property type="term" value="F:iron ion binding"/>
    <property type="evidence" value="ECO:0007669"/>
    <property type="project" value="InterPro"/>
</dbReference>
<sequence length="148" mass="15535">MKPIHLLIAVVLSAAAPAAGAEDVPADTREAVAMPPLQRALVREEMIQNLATLNDLLGLIAAGKLAEAADRAERELGFASMGKHAARTQGMGPGRFMPDAMRATGFAMHEAASEFAKVARQGDRAAAYAALQPVTEACVACHVGYRLK</sequence>